<keyword evidence="6 7" id="KW-0472">Membrane</keyword>
<keyword evidence="9" id="KW-1185">Reference proteome</keyword>
<feature type="transmembrane region" description="Helical" evidence="7">
    <location>
        <begin position="93"/>
        <end position="112"/>
    </location>
</feature>
<gene>
    <name evidence="8" type="ORF">D3230_09085</name>
</gene>
<sequence>MNRTHAPHRDTLRAARTGRLGTEDVGRALLRLALGGVLFAHGLQKFTVMGVDQVGQFFASLGLPAPEVAAALVSTLELVGGAALVLGVLVRPIALFAALELLVASVTAHVGFFADAGGWELPGVLALSLLALAVLGGGSLTVLGPVARRVPPLLR</sequence>
<evidence type="ECO:0000313" key="8">
    <source>
        <dbReference type="EMBL" id="MBL3679438.1"/>
    </source>
</evidence>
<protein>
    <submittedName>
        <fullName evidence="8">DoxX family protein</fullName>
    </submittedName>
</protein>
<dbReference type="InterPro" id="IPR032808">
    <property type="entry name" value="DoxX"/>
</dbReference>
<dbReference type="Proteomes" id="UP001645859">
    <property type="component" value="Unassembled WGS sequence"/>
</dbReference>
<dbReference type="InterPro" id="IPR051907">
    <property type="entry name" value="DoxX-like_oxidoreductase"/>
</dbReference>
<organism evidence="8 9">
    <name type="scientific">Leucobacter chromiireducens subsp. solipictus</name>
    <dbReference type="NCBI Taxonomy" id="398235"/>
    <lineage>
        <taxon>Bacteria</taxon>
        <taxon>Bacillati</taxon>
        <taxon>Actinomycetota</taxon>
        <taxon>Actinomycetes</taxon>
        <taxon>Micrococcales</taxon>
        <taxon>Microbacteriaceae</taxon>
        <taxon>Leucobacter</taxon>
    </lineage>
</organism>
<evidence type="ECO:0000256" key="1">
    <source>
        <dbReference type="ARBA" id="ARBA00004651"/>
    </source>
</evidence>
<keyword evidence="4 7" id="KW-0812">Transmembrane</keyword>
<name>A0ABS1SFV1_9MICO</name>
<evidence type="ECO:0000256" key="3">
    <source>
        <dbReference type="ARBA" id="ARBA00022475"/>
    </source>
</evidence>
<evidence type="ECO:0000313" key="9">
    <source>
        <dbReference type="Proteomes" id="UP001645859"/>
    </source>
</evidence>
<comment type="subcellular location">
    <subcellularLocation>
        <location evidence="1">Cell membrane</location>
        <topology evidence="1">Multi-pass membrane protein</topology>
    </subcellularLocation>
</comment>
<feature type="transmembrane region" description="Helical" evidence="7">
    <location>
        <begin position="68"/>
        <end position="86"/>
    </location>
</feature>
<dbReference type="PANTHER" id="PTHR33452">
    <property type="entry name" value="OXIDOREDUCTASE CATD-RELATED"/>
    <property type="match status" value="1"/>
</dbReference>
<comment type="caution">
    <text evidence="8">The sequence shown here is derived from an EMBL/GenBank/DDBJ whole genome shotgun (WGS) entry which is preliminary data.</text>
</comment>
<dbReference type="Pfam" id="PF07681">
    <property type="entry name" value="DoxX"/>
    <property type="match status" value="1"/>
</dbReference>
<accession>A0ABS1SFV1</accession>
<evidence type="ECO:0000256" key="6">
    <source>
        <dbReference type="ARBA" id="ARBA00023136"/>
    </source>
</evidence>
<dbReference type="PANTHER" id="PTHR33452:SF1">
    <property type="entry name" value="INNER MEMBRANE PROTEIN YPHA-RELATED"/>
    <property type="match status" value="1"/>
</dbReference>
<evidence type="ECO:0000256" key="4">
    <source>
        <dbReference type="ARBA" id="ARBA00022692"/>
    </source>
</evidence>
<evidence type="ECO:0000256" key="2">
    <source>
        <dbReference type="ARBA" id="ARBA00006679"/>
    </source>
</evidence>
<feature type="transmembrane region" description="Helical" evidence="7">
    <location>
        <begin position="28"/>
        <end position="48"/>
    </location>
</feature>
<reference evidence="8 9" key="1">
    <citation type="submission" date="2018-09" db="EMBL/GenBank/DDBJ databases">
        <title>Comparative genomics of Leucobacter spp.</title>
        <authorList>
            <person name="Reis A.C."/>
            <person name="Kolvenbach B.A."/>
            <person name="Corvini P.F.X."/>
            <person name="Nunes O.C."/>
        </authorList>
    </citation>
    <scope>NUCLEOTIDE SEQUENCE [LARGE SCALE GENOMIC DNA]</scope>
    <source>
        <strain evidence="8 9">TAN 31504</strain>
    </source>
</reference>
<comment type="similarity">
    <text evidence="2">Belongs to the DoxX family.</text>
</comment>
<dbReference type="EMBL" id="QYAC01000004">
    <property type="protein sequence ID" value="MBL3679438.1"/>
    <property type="molecule type" value="Genomic_DNA"/>
</dbReference>
<dbReference type="RefSeq" id="WP_202344701.1">
    <property type="nucleotide sequence ID" value="NZ_BAAAPI010000006.1"/>
</dbReference>
<keyword evidence="5 7" id="KW-1133">Transmembrane helix</keyword>
<evidence type="ECO:0000256" key="5">
    <source>
        <dbReference type="ARBA" id="ARBA00022989"/>
    </source>
</evidence>
<keyword evidence="3" id="KW-1003">Cell membrane</keyword>
<feature type="transmembrane region" description="Helical" evidence="7">
    <location>
        <begin position="124"/>
        <end position="147"/>
    </location>
</feature>
<evidence type="ECO:0000256" key="7">
    <source>
        <dbReference type="SAM" id="Phobius"/>
    </source>
</evidence>
<proteinExistence type="inferred from homology"/>